<proteinExistence type="predicted"/>
<keyword evidence="2" id="KW-1185">Reference proteome</keyword>
<sequence length="109" mass="11660">MAIASYPSAHSYDNVFTLLSSANIRQSVEAGDSGHDNEVSLPTTLATTTSSVSALLVDKDLQSQGSKYTTAAITAAPSPAEGLQEEMRQHAHKYLKDFRGGIRCTDGHY</sequence>
<evidence type="ECO:0000313" key="1">
    <source>
        <dbReference type="EMBL" id="KAK8039608.1"/>
    </source>
</evidence>
<dbReference type="Proteomes" id="UP001444661">
    <property type="component" value="Unassembled WGS sequence"/>
</dbReference>
<organism evidence="1 2">
    <name type="scientific">Apiospora rasikravindrae</name>
    <dbReference type="NCBI Taxonomy" id="990691"/>
    <lineage>
        <taxon>Eukaryota</taxon>
        <taxon>Fungi</taxon>
        <taxon>Dikarya</taxon>
        <taxon>Ascomycota</taxon>
        <taxon>Pezizomycotina</taxon>
        <taxon>Sordariomycetes</taxon>
        <taxon>Xylariomycetidae</taxon>
        <taxon>Amphisphaeriales</taxon>
        <taxon>Apiosporaceae</taxon>
        <taxon>Apiospora</taxon>
    </lineage>
</organism>
<comment type="caution">
    <text evidence="1">The sequence shown here is derived from an EMBL/GenBank/DDBJ whole genome shotgun (WGS) entry which is preliminary data.</text>
</comment>
<gene>
    <name evidence="1" type="ORF">PG993_008019</name>
</gene>
<dbReference type="EMBL" id="JAQQWK010000006">
    <property type="protein sequence ID" value="KAK8039608.1"/>
    <property type="molecule type" value="Genomic_DNA"/>
</dbReference>
<evidence type="ECO:0000313" key="2">
    <source>
        <dbReference type="Proteomes" id="UP001444661"/>
    </source>
</evidence>
<name>A0ABR1SZ53_9PEZI</name>
<reference evidence="1 2" key="1">
    <citation type="submission" date="2023-01" db="EMBL/GenBank/DDBJ databases">
        <title>Analysis of 21 Apiospora genomes using comparative genomics revels a genus with tremendous synthesis potential of carbohydrate active enzymes and secondary metabolites.</title>
        <authorList>
            <person name="Sorensen T."/>
        </authorList>
    </citation>
    <scope>NUCLEOTIDE SEQUENCE [LARGE SCALE GENOMIC DNA]</scope>
    <source>
        <strain evidence="1 2">CBS 33761</strain>
    </source>
</reference>
<accession>A0ABR1SZ53</accession>
<protein>
    <submittedName>
        <fullName evidence="1">Uncharacterized protein</fullName>
    </submittedName>
</protein>